<dbReference type="InterPro" id="IPR036866">
    <property type="entry name" value="RibonucZ/Hydroxyglut_hydro"/>
</dbReference>
<accession>A0A8B8HEA9</accession>
<dbReference type="GO" id="GO:0003684">
    <property type="term" value="F:damaged DNA binding"/>
    <property type="evidence" value="ECO:0007669"/>
    <property type="project" value="TreeGrafter"/>
</dbReference>
<evidence type="ECO:0000256" key="4">
    <source>
        <dbReference type="ARBA" id="ARBA00022759"/>
    </source>
</evidence>
<dbReference type="AlphaFoldDB" id="A0A8B8HEA9"/>
<keyword evidence="10" id="KW-0539">Nucleus</keyword>
<keyword evidence="7" id="KW-0269">Exonuclease</keyword>
<proteinExistence type="inferred from homology"/>
<dbReference type="PANTHER" id="PTHR23240:SF8">
    <property type="entry name" value="PROTEIN ARTEMIS"/>
    <property type="match status" value="1"/>
</dbReference>
<dbReference type="OMA" id="PANHCAG"/>
<keyword evidence="14" id="KW-1185">Reference proteome</keyword>
<name>A0A8B8HEA9_VANTA</name>
<dbReference type="InterPro" id="IPR011084">
    <property type="entry name" value="DRMBL"/>
</dbReference>
<evidence type="ECO:0000256" key="12">
    <source>
        <dbReference type="ARBA" id="ARBA00042677"/>
    </source>
</evidence>
<gene>
    <name evidence="15" type="primary">LOC113391383</name>
</gene>
<dbReference type="GO" id="GO:0005634">
    <property type="term" value="C:nucleus"/>
    <property type="evidence" value="ECO:0007669"/>
    <property type="project" value="UniProtKB-SubCell"/>
</dbReference>
<dbReference type="GO" id="GO:0036297">
    <property type="term" value="P:interstrand cross-link repair"/>
    <property type="evidence" value="ECO:0007669"/>
    <property type="project" value="TreeGrafter"/>
</dbReference>
<dbReference type="Gene3D" id="3.60.15.10">
    <property type="entry name" value="Ribonuclease Z/Hydroxyacylglutathione hydrolase-like"/>
    <property type="match status" value="1"/>
</dbReference>
<dbReference type="GO" id="GO:0035312">
    <property type="term" value="F:5'-3' DNA exonuclease activity"/>
    <property type="evidence" value="ECO:0007669"/>
    <property type="project" value="TreeGrafter"/>
</dbReference>
<feature type="domain" description="DNA repair metallo-beta-lactamase" evidence="13">
    <location>
        <begin position="249"/>
        <end position="335"/>
    </location>
</feature>
<evidence type="ECO:0000256" key="2">
    <source>
        <dbReference type="ARBA" id="ARBA00010304"/>
    </source>
</evidence>
<evidence type="ECO:0000313" key="14">
    <source>
        <dbReference type="Proteomes" id="UP001652626"/>
    </source>
</evidence>
<keyword evidence="3" id="KW-0540">Nuclease</keyword>
<dbReference type="RefSeq" id="XP_026483118.2">
    <property type="nucleotide sequence ID" value="XM_026627333.2"/>
</dbReference>
<comment type="subcellular location">
    <subcellularLocation>
        <location evidence="1">Nucleus</location>
    </subcellularLocation>
</comment>
<sequence>MKSSFHGKIDEIPGVYVDNFENAEQQGARAYFLSHYHSDHIQGLHSAQLLDVLSKNNITIYTTELTSAIINDDKNDERIMKYVRGLKMGSTLISLPGLPEQNIPDLCLNVTLIPAGHSAGSTMFLFSTTTQNILFTGDFRVYLNDLPSYKHLHVGDEPIKLDTMYVDTTFLDSNYENFPRRSESVEKMIFEIRMFLDSDETNAIALHTSAKFGYEFVFNEIYKRLHIKVFVGSDKWRFYSSIPNLVPGVTNNEKSTRVHLCRNRSENSSHSSCVQNCYNNYLFLHLSAMKWLNYKEEKCSVVRVSPKRMDVCFATHCSKKEIEYFVNYFAPDKIIGFPNEYKRTRKRNELFDDGRLVEKKVKLDKKVDATLLKLMFK</sequence>
<dbReference type="Gene3D" id="3.40.50.12650">
    <property type="match status" value="1"/>
</dbReference>
<evidence type="ECO:0000256" key="9">
    <source>
        <dbReference type="ARBA" id="ARBA00023204"/>
    </source>
</evidence>
<keyword evidence="4" id="KW-0255">Endonuclease</keyword>
<comment type="similarity">
    <text evidence="2">Belongs to the DNA repair metallo-beta-lactamase (DRMBL) family.</text>
</comment>
<evidence type="ECO:0000256" key="6">
    <source>
        <dbReference type="ARBA" id="ARBA00022801"/>
    </source>
</evidence>
<evidence type="ECO:0000256" key="7">
    <source>
        <dbReference type="ARBA" id="ARBA00022839"/>
    </source>
</evidence>
<dbReference type="PANTHER" id="PTHR23240">
    <property type="entry name" value="DNA CROSS-LINK REPAIR PROTEIN PSO2/SNM1-RELATED"/>
    <property type="match status" value="1"/>
</dbReference>
<dbReference type="GeneID" id="113391383"/>
<evidence type="ECO:0000256" key="10">
    <source>
        <dbReference type="ARBA" id="ARBA00023242"/>
    </source>
</evidence>
<keyword evidence="8" id="KW-0233">DNA recombination</keyword>
<keyword evidence="5" id="KW-0227">DNA damage</keyword>
<dbReference type="OrthoDB" id="262529at2759"/>
<protein>
    <recommendedName>
        <fullName evidence="11">Protein artemis</fullName>
    </recommendedName>
    <alternativeName>
        <fullName evidence="12">DNA cross-link repair 1C protein</fullName>
    </alternativeName>
</protein>
<dbReference type="SUPFAM" id="SSF56281">
    <property type="entry name" value="Metallo-hydrolase/oxidoreductase"/>
    <property type="match status" value="1"/>
</dbReference>
<evidence type="ECO:0000313" key="15">
    <source>
        <dbReference type="RefSeq" id="XP_026483118.2"/>
    </source>
</evidence>
<evidence type="ECO:0000256" key="11">
    <source>
        <dbReference type="ARBA" id="ARBA00039759"/>
    </source>
</evidence>
<dbReference type="GO" id="GO:0006303">
    <property type="term" value="P:double-strand break repair via nonhomologous end joining"/>
    <property type="evidence" value="ECO:0007669"/>
    <property type="project" value="TreeGrafter"/>
</dbReference>
<dbReference type="Pfam" id="PF07522">
    <property type="entry name" value="DRMBL"/>
    <property type="match status" value="1"/>
</dbReference>
<dbReference type="GO" id="GO:0006310">
    <property type="term" value="P:DNA recombination"/>
    <property type="evidence" value="ECO:0007669"/>
    <property type="project" value="UniProtKB-KW"/>
</dbReference>
<evidence type="ECO:0000256" key="3">
    <source>
        <dbReference type="ARBA" id="ARBA00022722"/>
    </source>
</evidence>
<dbReference type="GO" id="GO:0004519">
    <property type="term" value="F:endonuclease activity"/>
    <property type="evidence" value="ECO:0007669"/>
    <property type="project" value="UniProtKB-KW"/>
</dbReference>
<evidence type="ECO:0000259" key="13">
    <source>
        <dbReference type="Pfam" id="PF07522"/>
    </source>
</evidence>
<keyword evidence="6" id="KW-0378">Hydrolase</keyword>
<evidence type="ECO:0000256" key="5">
    <source>
        <dbReference type="ARBA" id="ARBA00022763"/>
    </source>
</evidence>
<reference evidence="15" key="1">
    <citation type="submission" date="2025-08" db="UniProtKB">
        <authorList>
            <consortium name="RefSeq"/>
        </authorList>
    </citation>
    <scope>IDENTIFICATION</scope>
    <source>
        <tissue evidence="15">Whole body</tissue>
    </source>
</reference>
<keyword evidence="9" id="KW-0234">DNA repair</keyword>
<evidence type="ECO:0000256" key="1">
    <source>
        <dbReference type="ARBA" id="ARBA00004123"/>
    </source>
</evidence>
<evidence type="ECO:0000256" key="8">
    <source>
        <dbReference type="ARBA" id="ARBA00023172"/>
    </source>
</evidence>
<organism evidence="14 15">
    <name type="scientific">Vanessa tameamea</name>
    <name type="common">Kamehameha butterfly</name>
    <dbReference type="NCBI Taxonomy" id="334116"/>
    <lineage>
        <taxon>Eukaryota</taxon>
        <taxon>Metazoa</taxon>
        <taxon>Ecdysozoa</taxon>
        <taxon>Arthropoda</taxon>
        <taxon>Hexapoda</taxon>
        <taxon>Insecta</taxon>
        <taxon>Pterygota</taxon>
        <taxon>Neoptera</taxon>
        <taxon>Endopterygota</taxon>
        <taxon>Lepidoptera</taxon>
        <taxon>Glossata</taxon>
        <taxon>Ditrysia</taxon>
        <taxon>Papilionoidea</taxon>
        <taxon>Nymphalidae</taxon>
        <taxon>Nymphalinae</taxon>
        <taxon>Vanessa</taxon>
    </lineage>
</organism>
<dbReference type="Proteomes" id="UP001652626">
    <property type="component" value="Chromosome 31"/>
</dbReference>
<dbReference type="GO" id="GO:0000723">
    <property type="term" value="P:telomere maintenance"/>
    <property type="evidence" value="ECO:0007669"/>
    <property type="project" value="TreeGrafter"/>
</dbReference>